<protein>
    <submittedName>
        <fullName evidence="2">Uncharacterized protein</fullName>
    </submittedName>
</protein>
<evidence type="ECO:0000256" key="1">
    <source>
        <dbReference type="SAM" id="SignalP"/>
    </source>
</evidence>
<dbReference type="OrthoDB" id="71223at2759"/>
<accession>A0A8T1WPA7</accession>
<name>A0A8T1WPA7_9STRA</name>
<feature type="signal peptide" evidence="1">
    <location>
        <begin position="1"/>
        <end position="25"/>
    </location>
</feature>
<dbReference type="EMBL" id="JAGDFL010000314">
    <property type="protein sequence ID" value="KAG7393793.1"/>
    <property type="molecule type" value="Genomic_DNA"/>
</dbReference>
<sequence>MPPVAISWLLLSSFSAWQSLDVVTAAFPVGPNRFLGTCLDEAWVTQMETSLGVSSQERDSSGRLVRPFMQQALKFPRYRVDDPRTASASAFSDSCIPAGQTVYGADQDAEGTTRGEVNGTLVMDMCNWDTHALATMVLAIVAGEVV</sequence>
<organism evidence="2 3">
    <name type="scientific">Phytophthora boehmeriae</name>
    <dbReference type="NCBI Taxonomy" id="109152"/>
    <lineage>
        <taxon>Eukaryota</taxon>
        <taxon>Sar</taxon>
        <taxon>Stramenopiles</taxon>
        <taxon>Oomycota</taxon>
        <taxon>Peronosporomycetes</taxon>
        <taxon>Peronosporales</taxon>
        <taxon>Peronosporaceae</taxon>
        <taxon>Phytophthora</taxon>
    </lineage>
</organism>
<proteinExistence type="predicted"/>
<keyword evidence="1" id="KW-0732">Signal</keyword>
<reference evidence="2" key="1">
    <citation type="submission" date="2021-02" db="EMBL/GenBank/DDBJ databases">
        <authorList>
            <person name="Palmer J.M."/>
        </authorList>
    </citation>
    <scope>NUCLEOTIDE SEQUENCE</scope>
    <source>
        <strain evidence="2">SCRP23</strain>
    </source>
</reference>
<dbReference type="AlphaFoldDB" id="A0A8T1WPA7"/>
<dbReference type="Proteomes" id="UP000693981">
    <property type="component" value="Unassembled WGS sequence"/>
</dbReference>
<evidence type="ECO:0000313" key="3">
    <source>
        <dbReference type="Proteomes" id="UP000693981"/>
    </source>
</evidence>
<comment type="caution">
    <text evidence="2">The sequence shown here is derived from an EMBL/GenBank/DDBJ whole genome shotgun (WGS) entry which is preliminary data.</text>
</comment>
<keyword evidence="3" id="KW-1185">Reference proteome</keyword>
<evidence type="ECO:0000313" key="2">
    <source>
        <dbReference type="EMBL" id="KAG7393793.1"/>
    </source>
</evidence>
<gene>
    <name evidence="2" type="ORF">PHYBOEH_006021</name>
</gene>
<feature type="chain" id="PRO_5035884485" evidence="1">
    <location>
        <begin position="26"/>
        <end position="146"/>
    </location>
</feature>